<proteinExistence type="predicted"/>
<dbReference type="AlphaFoldDB" id="A0A2S4L7J7"/>
<reference evidence="1 2" key="1">
    <citation type="submission" date="2018-01" db="EMBL/GenBank/DDBJ databases">
        <title>Harnessing the power of phylogenomics to disentangle the directionality and signatures of interkingdom host jumping in the parasitic fungal genus Tolypocladium.</title>
        <authorList>
            <person name="Quandt C.A."/>
            <person name="Patterson W."/>
            <person name="Spatafora J.W."/>
        </authorList>
    </citation>
    <scope>NUCLEOTIDE SEQUENCE [LARGE SCALE GENOMIC DNA]</scope>
    <source>
        <strain evidence="1 2">NRBC 100945</strain>
    </source>
</reference>
<comment type="caution">
    <text evidence="1">The sequence shown here is derived from an EMBL/GenBank/DDBJ whole genome shotgun (WGS) entry which is preliminary data.</text>
</comment>
<organism evidence="1 2">
    <name type="scientific">Tolypocladium paradoxum</name>
    <dbReference type="NCBI Taxonomy" id="94208"/>
    <lineage>
        <taxon>Eukaryota</taxon>
        <taxon>Fungi</taxon>
        <taxon>Dikarya</taxon>
        <taxon>Ascomycota</taxon>
        <taxon>Pezizomycotina</taxon>
        <taxon>Sordariomycetes</taxon>
        <taxon>Hypocreomycetidae</taxon>
        <taxon>Hypocreales</taxon>
        <taxon>Ophiocordycipitaceae</taxon>
        <taxon>Tolypocladium</taxon>
    </lineage>
</organism>
<dbReference type="Proteomes" id="UP000237481">
    <property type="component" value="Unassembled WGS sequence"/>
</dbReference>
<dbReference type="EMBL" id="PKSG01000143">
    <property type="protein sequence ID" value="POR38399.1"/>
    <property type="molecule type" value="Genomic_DNA"/>
</dbReference>
<dbReference type="STRING" id="94208.A0A2S4L7J7"/>
<accession>A0A2S4L7J7</accession>
<keyword evidence="2" id="KW-1185">Reference proteome</keyword>
<protein>
    <submittedName>
        <fullName evidence="1">Uncharacterized protein</fullName>
    </submittedName>
</protein>
<evidence type="ECO:0000313" key="1">
    <source>
        <dbReference type="EMBL" id="POR38399.1"/>
    </source>
</evidence>
<gene>
    <name evidence="1" type="ORF">TPAR_01401</name>
</gene>
<dbReference type="OrthoDB" id="1937899at2759"/>
<evidence type="ECO:0000313" key="2">
    <source>
        <dbReference type="Proteomes" id="UP000237481"/>
    </source>
</evidence>
<sequence>MRPGQLDCVLPNSAAQVLGRLQHQHPRGPRRHNGLVPFWPLLLEVLKQPVQEPPQLIDVLETISNSLRGSSGVAGDYGTLRAVVQDESTDCRLALKMPEHLGNGHVPILTLGQRLRLSRDQAGCLVAHRFICTLQPPLWRNESFDCSIWYDSPQRHGAIEMYLVALFTDIDELDEKEAAEPLEGASTHLGKRRCLCLGREEASLAPVKIVNLDKYSTEQQEPGYQCPSRAVVVSANKDNGFGQWATQV</sequence>
<name>A0A2S4L7J7_9HYPO</name>